<organism evidence="1">
    <name type="scientific">Rhizophora mucronata</name>
    <name type="common">Asiatic mangrove</name>
    <dbReference type="NCBI Taxonomy" id="61149"/>
    <lineage>
        <taxon>Eukaryota</taxon>
        <taxon>Viridiplantae</taxon>
        <taxon>Streptophyta</taxon>
        <taxon>Embryophyta</taxon>
        <taxon>Tracheophyta</taxon>
        <taxon>Spermatophyta</taxon>
        <taxon>Magnoliopsida</taxon>
        <taxon>eudicotyledons</taxon>
        <taxon>Gunneridae</taxon>
        <taxon>Pentapetalae</taxon>
        <taxon>rosids</taxon>
        <taxon>fabids</taxon>
        <taxon>Malpighiales</taxon>
        <taxon>Rhizophoraceae</taxon>
        <taxon>Rhizophora</taxon>
    </lineage>
</organism>
<evidence type="ECO:0000313" key="1">
    <source>
        <dbReference type="EMBL" id="MBX65935.1"/>
    </source>
</evidence>
<protein>
    <submittedName>
        <fullName evidence="1">Uncharacterized protein</fullName>
    </submittedName>
</protein>
<name>A0A2P2QGB2_RHIMU</name>
<proteinExistence type="predicted"/>
<dbReference type="AlphaFoldDB" id="A0A2P2QGB2"/>
<dbReference type="EMBL" id="GGEC01085451">
    <property type="protein sequence ID" value="MBX65935.1"/>
    <property type="molecule type" value="Transcribed_RNA"/>
</dbReference>
<reference evidence="1" key="1">
    <citation type="submission" date="2018-02" db="EMBL/GenBank/DDBJ databases">
        <title>Rhizophora mucronata_Transcriptome.</title>
        <authorList>
            <person name="Meera S.P."/>
            <person name="Sreeshan A."/>
            <person name="Augustine A."/>
        </authorList>
    </citation>
    <scope>NUCLEOTIDE SEQUENCE</scope>
    <source>
        <tissue evidence="1">Leaf</tissue>
    </source>
</reference>
<accession>A0A2P2QGB2</accession>
<sequence length="20" mass="2590">MWCRKLLYQWSCFAQNAERR</sequence>